<dbReference type="PROSITE" id="PS52029">
    <property type="entry name" value="LD_TPASE"/>
    <property type="match status" value="1"/>
</dbReference>
<dbReference type="GO" id="GO:0004180">
    <property type="term" value="F:carboxypeptidase activity"/>
    <property type="evidence" value="ECO:0007669"/>
    <property type="project" value="UniProtKB-ARBA"/>
</dbReference>
<dbReference type="PANTHER" id="PTHR38589:SF1">
    <property type="entry name" value="BLR0621 PROTEIN"/>
    <property type="match status" value="1"/>
</dbReference>
<evidence type="ECO:0000256" key="7">
    <source>
        <dbReference type="PROSITE-ProRule" id="PRU01373"/>
    </source>
</evidence>
<comment type="pathway">
    <text evidence="1 7">Cell wall biogenesis; peptidoglycan biosynthesis.</text>
</comment>
<dbReference type="GO" id="GO:0009252">
    <property type="term" value="P:peptidoglycan biosynthetic process"/>
    <property type="evidence" value="ECO:0007669"/>
    <property type="project" value="UniProtKB-KW"/>
</dbReference>
<keyword evidence="6 7" id="KW-0961">Cell wall biogenesis/degradation</keyword>
<dbReference type="RefSeq" id="WP_189584190.1">
    <property type="nucleotide sequence ID" value="NZ_BMYV01000002.1"/>
</dbReference>
<dbReference type="GO" id="GO:0071555">
    <property type="term" value="P:cell wall organization"/>
    <property type="evidence" value="ECO:0007669"/>
    <property type="project" value="UniProtKB-UniRule"/>
</dbReference>
<evidence type="ECO:0000259" key="8">
    <source>
        <dbReference type="PROSITE" id="PS52029"/>
    </source>
</evidence>
<evidence type="ECO:0000256" key="3">
    <source>
        <dbReference type="ARBA" id="ARBA00022679"/>
    </source>
</evidence>
<dbReference type="InterPro" id="IPR038063">
    <property type="entry name" value="Transpep_catalytic_dom"/>
</dbReference>
<dbReference type="EMBL" id="BMYV01000002">
    <property type="protein sequence ID" value="GGX67419.1"/>
    <property type="molecule type" value="Genomic_DNA"/>
</dbReference>
<evidence type="ECO:0000256" key="2">
    <source>
        <dbReference type="ARBA" id="ARBA00005992"/>
    </source>
</evidence>
<dbReference type="Proteomes" id="UP000600865">
    <property type="component" value="Unassembled WGS sequence"/>
</dbReference>
<evidence type="ECO:0000313" key="9">
    <source>
        <dbReference type="EMBL" id="GGX67419.1"/>
    </source>
</evidence>
<dbReference type="InterPro" id="IPR005490">
    <property type="entry name" value="LD_TPept_cat_dom"/>
</dbReference>
<dbReference type="AlphaFoldDB" id="A0A918KKY8"/>
<sequence length="170" mass="18990">MNITIQIDTTQLTLTCGDLVLPCRVGMDGFVAMKDGREGDRKTPLGDYALRFGLYRADRLPPPRSALTFRPLREDDGWCDDPDSAAYNRFIRLPALVSHEKMWREDGAYDIILVISHNDSPPVPHLGSAVFIHVAQPDDRKTMGCVALAPDEMAQLLPHLRMGMTVRITS</sequence>
<gene>
    <name evidence="9" type="ORF">GCM10011309_16420</name>
</gene>
<protein>
    <recommendedName>
        <fullName evidence="8">L,D-TPase catalytic domain-containing protein</fullName>
    </recommendedName>
</protein>
<proteinExistence type="inferred from homology"/>
<feature type="active site" description="Nucleophile" evidence="7">
    <location>
        <position position="145"/>
    </location>
</feature>
<comment type="caution">
    <text evidence="9">The sequence shown here is derived from an EMBL/GenBank/DDBJ whole genome shotgun (WGS) entry which is preliminary data.</text>
</comment>
<evidence type="ECO:0000256" key="5">
    <source>
        <dbReference type="ARBA" id="ARBA00022984"/>
    </source>
</evidence>
<evidence type="ECO:0000256" key="6">
    <source>
        <dbReference type="ARBA" id="ARBA00023316"/>
    </source>
</evidence>
<dbReference type="Pfam" id="PF03734">
    <property type="entry name" value="YkuD"/>
    <property type="match status" value="1"/>
</dbReference>
<evidence type="ECO:0000256" key="1">
    <source>
        <dbReference type="ARBA" id="ARBA00004752"/>
    </source>
</evidence>
<accession>A0A918KKY8</accession>
<reference evidence="9 10" key="1">
    <citation type="journal article" date="2014" name="Int. J. Syst. Evol. Microbiol.">
        <title>Complete genome sequence of Corynebacterium casei LMG S-19264T (=DSM 44701T), isolated from a smear-ripened cheese.</title>
        <authorList>
            <consortium name="US DOE Joint Genome Institute (JGI-PGF)"/>
            <person name="Walter F."/>
            <person name="Albersmeier A."/>
            <person name="Kalinowski J."/>
            <person name="Ruckert C."/>
        </authorList>
    </citation>
    <scope>NUCLEOTIDE SEQUENCE [LARGE SCALE GENOMIC DNA]</scope>
    <source>
        <strain evidence="9 10">KCTC 23968</strain>
    </source>
</reference>
<keyword evidence="5 7" id="KW-0573">Peptidoglycan synthesis</keyword>
<keyword evidence="3" id="KW-0808">Transferase</keyword>
<dbReference type="GO" id="GO:0016740">
    <property type="term" value="F:transferase activity"/>
    <property type="evidence" value="ECO:0007669"/>
    <property type="project" value="UniProtKB-KW"/>
</dbReference>
<dbReference type="PANTHER" id="PTHR38589">
    <property type="entry name" value="BLR0621 PROTEIN"/>
    <property type="match status" value="1"/>
</dbReference>
<name>A0A918KKY8_9PROT</name>
<comment type="similarity">
    <text evidence="2">Belongs to the YkuD family.</text>
</comment>
<dbReference type="GO" id="GO:0008360">
    <property type="term" value="P:regulation of cell shape"/>
    <property type="evidence" value="ECO:0007669"/>
    <property type="project" value="UniProtKB-UniRule"/>
</dbReference>
<evidence type="ECO:0000256" key="4">
    <source>
        <dbReference type="ARBA" id="ARBA00022960"/>
    </source>
</evidence>
<dbReference type="SUPFAM" id="SSF141523">
    <property type="entry name" value="L,D-transpeptidase catalytic domain-like"/>
    <property type="match status" value="1"/>
</dbReference>
<keyword evidence="4 7" id="KW-0133">Cell shape</keyword>
<keyword evidence="10" id="KW-1185">Reference proteome</keyword>
<evidence type="ECO:0000313" key="10">
    <source>
        <dbReference type="Proteomes" id="UP000600865"/>
    </source>
</evidence>
<feature type="domain" description="L,D-TPase catalytic" evidence="8">
    <location>
        <begin position="1"/>
        <end position="169"/>
    </location>
</feature>
<organism evidence="9 10">
    <name type="scientific">Litorimonas cladophorae</name>
    <dbReference type="NCBI Taxonomy" id="1220491"/>
    <lineage>
        <taxon>Bacteria</taxon>
        <taxon>Pseudomonadati</taxon>
        <taxon>Pseudomonadota</taxon>
        <taxon>Alphaproteobacteria</taxon>
        <taxon>Maricaulales</taxon>
        <taxon>Robiginitomaculaceae</taxon>
    </lineage>
</organism>
<feature type="active site" description="Proton donor/acceptor" evidence="7">
    <location>
        <position position="133"/>
    </location>
</feature>
<dbReference type="CDD" id="cd16913">
    <property type="entry name" value="YkuD_like"/>
    <property type="match status" value="1"/>
</dbReference>